<feature type="region of interest" description="Disordered" evidence="1">
    <location>
        <begin position="25"/>
        <end position="109"/>
    </location>
</feature>
<sequence>MFRYKISGKTELMQDNLALRGKQLRFSPANPFPSPSQLFPFTQSTLPLHPVNSSPSPSQLFSFTQSTLPLHPVNSSPSPSQLHPFKQPTPSLHPANPSLETWTRGAAQV</sequence>
<gene>
    <name evidence="2" type="ORF">Pmani_023103</name>
</gene>
<organism evidence="2 3">
    <name type="scientific">Petrolisthes manimaculis</name>
    <dbReference type="NCBI Taxonomy" id="1843537"/>
    <lineage>
        <taxon>Eukaryota</taxon>
        <taxon>Metazoa</taxon>
        <taxon>Ecdysozoa</taxon>
        <taxon>Arthropoda</taxon>
        <taxon>Crustacea</taxon>
        <taxon>Multicrustacea</taxon>
        <taxon>Malacostraca</taxon>
        <taxon>Eumalacostraca</taxon>
        <taxon>Eucarida</taxon>
        <taxon>Decapoda</taxon>
        <taxon>Pleocyemata</taxon>
        <taxon>Anomura</taxon>
        <taxon>Galatheoidea</taxon>
        <taxon>Porcellanidae</taxon>
        <taxon>Petrolisthes</taxon>
    </lineage>
</organism>
<dbReference type="EMBL" id="JAWZYT010002352">
    <property type="protein sequence ID" value="KAK4304981.1"/>
    <property type="molecule type" value="Genomic_DNA"/>
</dbReference>
<keyword evidence="3" id="KW-1185">Reference proteome</keyword>
<evidence type="ECO:0000313" key="2">
    <source>
        <dbReference type="EMBL" id="KAK4304981.1"/>
    </source>
</evidence>
<accession>A0AAE1PBQ3</accession>
<proteinExistence type="predicted"/>
<reference evidence="2" key="1">
    <citation type="submission" date="2023-11" db="EMBL/GenBank/DDBJ databases">
        <title>Genome assemblies of two species of porcelain crab, Petrolisthes cinctipes and Petrolisthes manimaculis (Anomura: Porcellanidae).</title>
        <authorList>
            <person name="Angst P."/>
        </authorList>
    </citation>
    <scope>NUCLEOTIDE SEQUENCE</scope>
    <source>
        <strain evidence="2">PB745_02</strain>
        <tissue evidence="2">Gill</tissue>
    </source>
</reference>
<evidence type="ECO:0000256" key="1">
    <source>
        <dbReference type="SAM" id="MobiDB-lite"/>
    </source>
</evidence>
<dbReference type="Proteomes" id="UP001292094">
    <property type="component" value="Unassembled WGS sequence"/>
</dbReference>
<name>A0AAE1PBQ3_9EUCA</name>
<dbReference type="AlphaFoldDB" id="A0AAE1PBQ3"/>
<evidence type="ECO:0000313" key="3">
    <source>
        <dbReference type="Proteomes" id="UP001292094"/>
    </source>
</evidence>
<feature type="compositionally biased region" description="Polar residues" evidence="1">
    <location>
        <begin position="35"/>
        <end position="81"/>
    </location>
</feature>
<protein>
    <submittedName>
        <fullName evidence="2">Uncharacterized protein</fullName>
    </submittedName>
</protein>
<comment type="caution">
    <text evidence="2">The sequence shown here is derived from an EMBL/GenBank/DDBJ whole genome shotgun (WGS) entry which is preliminary data.</text>
</comment>